<feature type="domain" description="Core" evidence="1">
    <location>
        <begin position="7"/>
        <end position="114"/>
    </location>
</feature>
<evidence type="ECO:0000313" key="3">
    <source>
        <dbReference type="EMBL" id="MEL0565510.1"/>
    </source>
</evidence>
<dbReference type="OrthoDB" id="2187371at2"/>
<dbReference type="InterPro" id="IPR035903">
    <property type="entry name" value="HesB-like_dom_sf"/>
</dbReference>
<comment type="caution">
    <text evidence="2">The sequence shown here is derived from an EMBL/GenBank/DDBJ whole genome shotgun (WGS) entry which is preliminary data.</text>
</comment>
<sequence length="133" mass="14553">MTNKTVQINIKDEAQELIKKHVKLGQVVILTLDDGSNKYSTLGGTCTIGADFQLIVTDQKDPEYPVVMENNAGLEMYTSDNELAFLTDGLLLNARNAVISLYDNSGVIDGAVAVREYTPHELTAEEMKNGKTC</sequence>
<dbReference type="SUPFAM" id="SSF89360">
    <property type="entry name" value="HesB-like domain"/>
    <property type="match status" value="1"/>
</dbReference>
<evidence type="ECO:0000313" key="5">
    <source>
        <dbReference type="Proteomes" id="UP001385848"/>
    </source>
</evidence>
<reference evidence="2 4" key="1">
    <citation type="submission" date="2019-09" db="EMBL/GenBank/DDBJ databases">
        <title>Draft genome sequence assemblies of isolates from the urinary tract.</title>
        <authorList>
            <person name="Mores C.R."/>
            <person name="Putonti C."/>
            <person name="Wolfe A.J."/>
        </authorList>
    </citation>
    <scope>NUCLEOTIDE SEQUENCE [LARGE SCALE GENOMIC DNA]</scope>
    <source>
        <strain evidence="2 4">UMB246</strain>
    </source>
</reference>
<dbReference type="KEGG" id="lje:BUE77_00415"/>
<evidence type="ECO:0000259" key="1">
    <source>
        <dbReference type="Pfam" id="PF01521"/>
    </source>
</evidence>
<dbReference type="GeneID" id="31742159"/>
<dbReference type="Proteomes" id="UP001385848">
    <property type="component" value="Unassembled WGS sequence"/>
</dbReference>
<gene>
    <name evidence="3" type="ORF">AAC431_06195</name>
    <name evidence="2" type="ORF">F6H94_02025</name>
</gene>
<accession>A0A5N1IIR9</accession>
<protein>
    <submittedName>
        <fullName evidence="2">Iron-sulfur cluster biosynthesis family protein</fullName>
    </submittedName>
</protein>
<dbReference type="EMBL" id="JBBVUL010000011">
    <property type="protein sequence ID" value="MEL0565510.1"/>
    <property type="molecule type" value="Genomic_DNA"/>
</dbReference>
<reference evidence="3 5" key="2">
    <citation type="submission" date="2024-04" db="EMBL/GenBank/DDBJ databases">
        <title>Three lactobacilli isolated from voided urine samples from females with type 2 diabetes.</title>
        <authorList>
            <person name="Kula A."/>
            <person name="Stegman N."/>
            <person name="Putonti C."/>
        </authorList>
    </citation>
    <scope>NUCLEOTIDE SEQUENCE [LARGE SCALE GENOMIC DNA]</scope>
    <source>
        <strain evidence="3 5">1855</strain>
    </source>
</reference>
<dbReference type="InterPro" id="IPR000361">
    <property type="entry name" value="ATAP_core_dom"/>
</dbReference>
<name>A0A5N1IIR9_LACJE</name>
<proteinExistence type="predicted"/>
<dbReference type="Gene3D" id="2.60.300.12">
    <property type="entry name" value="HesB-like domain"/>
    <property type="match status" value="1"/>
</dbReference>
<keyword evidence="5" id="KW-1185">Reference proteome</keyword>
<organism evidence="2 4">
    <name type="scientific">Lactobacillus jensenii</name>
    <dbReference type="NCBI Taxonomy" id="109790"/>
    <lineage>
        <taxon>Bacteria</taxon>
        <taxon>Bacillati</taxon>
        <taxon>Bacillota</taxon>
        <taxon>Bacilli</taxon>
        <taxon>Lactobacillales</taxon>
        <taxon>Lactobacillaceae</taxon>
        <taxon>Lactobacillus</taxon>
    </lineage>
</organism>
<dbReference type="Proteomes" id="UP000327236">
    <property type="component" value="Unassembled WGS sequence"/>
</dbReference>
<dbReference type="Pfam" id="PF01521">
    <property type="entry name" value="Fe-S_biosyn"/>
    <property type="match status" value="1"/>
</dbReference>
<dbReference type="EMBL" id="VYWW01000006">
    <property type="protein sequence ID" value="KAA9323761.1"/>
    <property type="molecule type" value="Genomic_DNA"/>
</dbReference>
<dbReference type="AlphaFoldDB" id="A0A5N1IIR9"/>
<evidence type="ECO:0000313" key="2">
    <source>
        <dbReference type="EMBL" id="KAA9323761.1"/>
    </source>
</evidence>
<dbReference type="RefSeq" id="WP_006585435.1">
    <property type="nucleotide sequence ID" value="NZ_CATOUV010000001.1"/>
</dbReference>
<evidence type="ECO:0000313" key="4">
    <source>
        <dbReference type="Proteomes" id="UP000327236"/>
    </source>
</evidence>